<dbReference type="AlphaFoldDB" id="A0A9P5Z4A9"/>
<keyword evidence="3" id="KW-1185">Reference proteome</keyword>
<dbReference type="EMBL" id="MU155202">
    <property type="protein sequence ID" value="KAF9479985.1"/>
    <property type="molecule type" value="Genomic_DNA"/>
</dbReference>
<feature type="region of interest" description="Disordered" evidence="1">
    <location>
        <begin position="88"/>
        <end position="115"/>
    </location>
</feature>
<comment type="caution">
    <text evidence="2">The sequence shown here is derived from an EMBL/GenBank/DDBJ whole genome shotgun (WGS) entry which is preliminary data.</text>
</comment>
<evidence type="ECO:0000313" key="3">
    <source>
        <dbReference type="Proteomes" id="UP000807469"/>
    </source>
</evidence>
<dbReference type="Proteomes" id="UP000807469">
    <property type="component" value="Unassembled WGS sequence"/>
</dbReference>
<organism evidence="2 3">
    <name type="scientific">Pholiota conissans</name>
    <dbReference type="NCBI Taxonomy" id="109636"/>
    <lineage>
        <taxon>Eukaryota</taxon>
        <taxon>Fungi</taxon>
        <taxon>Dikarya</taxon>
        <taxon>Basidiomycota</taxon>
        <taxon>Agaricomycotina</taxon>
        <taxon>Agaricomycetes</taxon>
        <taxon>Agaricomycetidae</taxon>
        <taxon>Agaricales</taxon>
        <taxon>Agaricineae</taxon>
        <taxon>Strophariaceae</taxon>
        <taxon>Pholiota</taxon>
    </lineage>
</organism>
<dbReference type="OrthoDB" id="2972176at2759"/>
<protein>
    <submittedName>
        <fullName evidence="2">Uncharacterized protein</fullName>
    </submittedName>
</protein>
<proteinExistence type="predicted"/>
<gene>
    <name evidence="2" type="ORF">BDN70DRAFT_920858</name>
</gene>
<feature type="region of interest" description="Disordered" evidence="1">
    <location>
        <begin position="1"/>
        <end position="56"/>
    </location>
</feature>
<reference evidence="2" key="1">
    <citation type="submission" date="2020-11" db="EMBL/GenBank/DDBJ databases">
        <authorList>
            <consortium name="DOE Joint Genome Institute"/>
            <person name="Ahrendt S."/>
            <person name="Riley R."/>
            <person name="Andreopoulos W."/>
            <person name="Labutti K."/>
            <person name="Pangilinan J."/>
            <person name="Ruiz-Duenas F.J."/>
            <person name="Barrasa J.M."/>
            <person name="Sanchez-Garcia M."/>
            <person name="Camarero S."/>
            <person name="Miyauchi S."/>
            <person name="Serrano A."/>
            <person name="Linde D."/>
            <person name="Babiker R."/>
            <person name="Drula E."/>
            <person name="Ayuso-Fernandez I."/>
            <person name="Pacheco R."/>
            <person name="Padilla G."/>
            <person name="Ferreira P."/>
            <person name="Barriuso J."/>
            <person name="Kellner H."/>
            <person name="Castanera R."/>
            <person name="Alfaro M."/>
            <person name="Ramirez L."/>
            <person name="Pisabarro A.G."/>
            <person name="Kuo A."/>
            <person name="Tritt A."/>
            <person name="Lipzen A."/>
            <person name="He G."/>
            <person name="Yan M."/>
            <person name="Ng V."/>
            <person name="Cullen D."/>
            <person name="Martin F."/>
            <person name="Rosso M.-N."/>
            <person name="Henrissat B."/>
            <person name="Hibbett D."/>
            <person name="Martinez A.T."/>
            <person name="Grigoriev I.V."/>
        </authorList>
    </citation>
    <scope>NUCLEOTIDE SEQUENCE</scope>
    <source>
        <strain evidence="2">CIRM-BRFM 674</strain>
    </source>
</reference>
<evidence type="ECO:0000313" key="2">
    <source>
        <dbReference type="EMBL" id="KAF9479985.1"/>
    </source>
</evidence>
<sequence>MPTRKASIRLDMSSVHASSFHSRDFDPSSPYPPSSPSTDSSDAEDLPRNSKTSLRSSIAELSETRLRSILLKLAGSNPRFERAIRKEIALTHTSGDSPPLTPTSPKPRRVQRHKHRRSCREIQIATQEEPMLQHPGTVSPSLHFTRLQEEQDEFWYHPGVLDREVYEFLPHAPTNTTVSDMRTVTMWSCCNEDEWSPGCMVLSPFLDPLIQDQCVYGRNVRESSRPDVLPDSDLERRIE</sequence>
<name>A0A9P5Z4A9_9AGAR</name>
<accession>A0A9P5Z4A9</accession>
<feature type="compositionally biased region" description="Basic residues" evidence="1">
    <location>
        <begin position="106"/>
        <end position="115"/>
    </location>
</feature>
<evidence type="ECO:0000256" key="1">
    <source>
        <dbReference type="SAM" id="MobiDB-lite"/>
    </source>
</evidence>